<dbReference type="EC" id="3.4.21.89" evidence="4 12"/>
<dbReference type="InterPro" id="IPR019756">
    <property type="entry name" value="Pept_S26A_signal_pept_1_Ser-AS"/>
</dbReference>
<comment type="similarity">
    <text evidence="3 13">Belongs to the peptidase S26 family.</text>
</comment>
<dbReference type="GO" id="GO:0005886">
    <property type="term" value="C:plasma membrane"/>
    <property type="evidence" value="ECO:0007669"/>
    <property type="project" value="UniProtKB-SubCell"/>
</dbReference>
<dbReference type="PROSITE" id="PS00761">
    <property type="entry name" value="SPASE_I_3"/>
    <property type="match status" value="1"/>
</dbReference>
<evidence type="ECO:0000256" key="2">
    <source>
        <dbReference type="ARBA" id="ARBA00004401"/>
    </source>
</evidence>
<keyword evidence="7 12" id="KW-0812">Transmembrane</keyword>
<dbReference type="InterPro" id="IPR019758">
    <property type="entry name" value="Pept_S26A_signal_pept_1_CS"/>
</dbReference>
<evidence type="ECO:0000256" key="12">
    <source>
        <dbReference type="RuleBase" id="RU003993"/>
    </source>
</evidence>
<dbReference type="PANTHER" id="PTHR43390">
    <property type="entry name" value="SIGNAL PEPTIDASE I"/>
    <property type="match status" value="1"/>
</dbReference>
<feature type="transmembrane region" description="Helical" evidence="12">
    <location>
        <begin position="18"/>
        <end position="38"/>
    </location>
</feature>
<keyword evidence="10 12" id="KW-0472">Membrane</keyword>
<evidence type="ECO:0000256" key="7">
    <source>
        <dbReference type="ARBA" id="ARBA00022692"/>
    </source>
</evidence>
<evidence type="ECO:0000256" key="6">
    <source>
        <dbReference type="ARBA" id="ARBA00022670"/>
    </source>
</evidence>
<dbReference type="EMBL" id="LNQP01000007">
    <property type="protein sequence ID" value="KSU89336.1"/>
    <property type="molecule type" value="Genomic_DNA"/>
</dbReference>
<dbReference type="GO" id="GO:0009003">
    <property type="term" value="F:signal peptidase activity"/>
    <property type="evidence" value="ECO:0007669"/>
    <property type="project" value="UniProtKB-EC"/>
</dbReference>
<evidence type="ECO:0000256" key="5">
    <source>
        <dbReference type="ARBA" id="ARBA00022475"/>
    </source>
</evidence>
<dbReference type="Proteomes" id="UP000053681">
    <property type="component" value="Unassembled WGS sequence"/>
</dbReference>
<keyword evidence="8 12" id="KW-0378">Hydrolase</keyword>
<reference evidence="15 16" key="1">
    <citation type="submission" date="2015-11" db="EMBL/GenBank/DDBJ databases">
        <title>Bacillus caseinolyticus sp nov.</title>
        <authorList>
            <person name="Dastager S.G."/>
            <person name="Mawlankar R."/>
        </authorList>
    </citation>
    <scope>NUCLEOTIDE SEQUENCE [LARGE SCALE GENOMIC DNA]</scope>
    <source>
        <strain evidence="15 16">SGD-V-76</strain>
    </source>
</reference>
<proteinExistence type="inferred from homology"/>
<evidence type="ECO:0000313" key="15">
    <source>
        <dbReference type="EMBL" id="KSU89336.1"/>
    </source>
</evidence>
<name>A0A0V8JQX9_9BACI</name>
<evidence type="ECO:0000256" key="10">
    <source>
        <dbReference type="ARBA" id="ARBA00023136"/>
    </source>
</evidence>
<comment type="caution">
    <text evidence="15">The sequence shown here is derived from an EMBL/GenBank/DDBJ whole genome shotgun (WGS) entry which is preliminary data.</text>
</comment>
<evidence type="ECO:0000256" key="8">
    <source>
        <dbReference type="ARBA" id="ARBA00022801"/>
    </source>
</evidence>
<evidence type="ECO:0000256" key="1">
    <source>
        <dbReference type="ARBA" id="ARBA00000677"/>
    </source>
</evidence>
<evidence type="ECO:0000256" key="11">
    <source>
        <dbReference type="PIRSR" id="PIRSR600223-1"/>
    </source>
</evidence>
<dbReference type="InterPro" id="IPR000223">
    <property type="entry name" value="Pept_S26A_signal_pept_1"/>
</dbReference>
<dbReference type="PANTHER" id="PTHR43390:SF1">
    <property type="entry name" value="CHLOROPLAST PROCESSING PEPTIDASE"/>
    <property type="match status" value="1"/>
</dbReference>
<dbReference type="Gene3D" id="2.10.109.10">
    <property type="entry name" value="Umud Fragment, subunit A"/>
    <property type="match status" value="1"/>
</dbReference>
<dbReference type="CDD" id="cd06530">
    <property type="entry name" value="S26_SPase_I"/>
    <property type="match status" value="1"/>
</dbReference>
<dbReference type="Pfam" id="PF10502">
    <property type="entry name" value="Peptidase_S26"/>
    <property type="match status" value="1"/>
</dbReference>
<comment type="catalytic activity">
    <reaction evidence="1 12">
        <text>Cleavage of hydrophobic, N-terminal signal or leader sequences from secreted and periplasmic proteins.</text>
        <dbReference type="EC" id="3.4.21.89"/>
    </reaction>
</comment>
<comment type="subcellular location">
    <subcellularLocation>
        <location evidence="2">Cell membrane</location>
        <topology evidence="2">Single-pass type II membrane protein</topology>
    </subcellularLocation>
    <subcellularLocation>
        <location evidence="13">Membrane</location>
        <topology evidence="13">Single-pass type II membrane protein</topology>
    </subcellularLocation>
</comment>
<sequence length="184" mass="20900">MATEKTTSDQLRSLFKSLVCIIALIYIIRTFIFGPYIVQGASMNPTLENGERLFVNKLSYAIHDLQRGDIIIVDGNGEAKHYVKRVVGLPGEKIEMKDDELYINDKKVKEPYLERNLQAARYLQMQLTGDFGPIKVPSDSIFVMGDNRLYSKDSRNGLGNVNINDVVGKAEFVFYPIQDVRNVY</sequence>
<keyword evidence="9 12" id="KW-1133">Transmembrane helix</keyword>
<organism evidence="15 16">
    <name type="scientific">Priestia veravalensis</name>
    <dbReference type="NCBI Taxonomy" id="1414648"/>
    <lineage>
        <taxon>Bacteria</taxon>
        <taxon>Bacillati</taxon>
        <taxon>Bacillota</taxon>
        <taxon>Bacilli</taxon>
        <taxon>Bacillales</taxon>
        <taxon>Bacillaceae</taxon>
        <taxon>Priestia</taxon>
    </lineage>
</organism>
<evidence type="ECO:0000256" key="4">
    <source>
        <dbReference type="ARBA" id="ARBA00013208"/>
    </source>
</evidence>
<dbReference type="PROSITE" id="PS00760">
    <property type="entry name" value="SPASE_I_2"/>
    <property type="match status" value="1"/>
</dbReference>
<dbReference type="SUPFAM" id="SSF51306">
    <property type="entry name" value="LexA/Signal peptidase"/>
    <property type="match status" value="1"/>
</dbReference>
<dbReference type="GO" id="GO:0004252">
    <property type="term" value="F:serine-type endopeptidase activity"/>
    <property type="evidence" value="ECO:0007669"/>
    <property type="project" value="InterPro"/>
</dbReference>
<evidence type="ECO:0000313" key="16">
    <source>
        <dbReference type="Proteomes" id="UP000053681"/>
    </source>
</evidence>
<keyword evidence="6 12" id="KW-0645">Protease</keyword>
<dbReference type="FunFam" id="2.10.109.10:FF:000008">
    <property type="entry name" value="Signal peptidase I"/>
    <property type="match status" value="1"/>
</dbReference>
<evidence type="ECO:0000256" key="13">
    <source>
        <dbReference type="RuleBase" id="RU362042"/>
    </source>
</evidence>
<protein>
    <recommendedName>
        <fullName evidence="4 12">Signal peptidase I</fullName>
        <ecNumber evidence="4 12">3.4.21.89</ecNumber>
    </recommendedName>
</protein>
<evidence type="ECO:0000256" key="3">
    <source>
        <dbReference type="ARBA" id="ARBA00009370"/>
    </source>
</evidence>
<evidence type="ECO:0000259" key="14">
    <source>
        <dbReference type="Pfam" id="PF10502"/>
    </source>
</evidence>
<feature type="domain" description="Peptidase S26" evidence="14">
    <location>
        <begin position="12"/>
        <end position="175"/>
    </location>
</feature>
<keyword evidence="5" id="KW-1003">Cell membrane</keyword>
<dbReference type="GO" id="GO:0006465">
    <property type="term" value="P:signal peptide processing"/>
    <property type="evidence" value="ECO:0007669"/>
    <property type="project" value="InterPro"/>
</dbReference>
<dbReference type="InterPro" id="IPR019533">
    <property type="entry name" value="Peptidase_S26"/>
</dbReference>
<feature type="active site" evidence="11">
    <location>
        <position position="84"/>
    </location>
</feature>
<dbReference type="NCBIfam" id="TIGR02227">
    <property type="entry name" value="sigpep_I_bact"/>
    <property type="match status" value="1"/>
</dbReference>
<dbReference type="PROSITE" id="PS00501">
    <property type="entry name" value="SPASE_I_1"/>
    <property type="match status" value="1"/>
</dbReference>
<keyword evidence="16" id="KW-1185">Reference proteome</keyword>
<dbReference type="InterPro" id="IPR036286">
    <property type="entry name" value="LexA/Signal_pep-like_sf"/>
</dbReference>
<feature type="active site" evidence="11">
    <location>
        <position position="42"/>
    </location>
</feature>
<gene>
    <name evidence="15" type="ORF">AS180_03345</name>
</gene>
<dbReference type="RefSeq" id="WP_035321281.1">
    <property type="nucleotide sequence ID" value="NZ_KQ758629.1"/>
</dbReference>
<dbReference type="PRINTS" id="PR00727">
    <property type="entry name" value="LEADERPTASE"/>
</dbReference>
<dbReference type="InterPro" id="IPR019757">
    <property type="entry name" value="Pept_S26A_signal_pept_1_Lys-AS"/>
</dbReference>
<dbReference type="AlphaFoldDB" id="A0A0V8JQX9"/>
<accession>A0A0V8JQX9</accession>
<evidence type="ECO:0000256" key="9">
    <source>
        <dbReference type="ARBA" id="ARBA00022989"/>
    </source>
</evidence>